<evidence type="ECO:0000313" key="10">
    <source>
        <dbReference type="Proteomes" id="UP000717328"/>
    </source>
</evidence>
<comment type="similarity">
    <text evidence="1">Belongs to the tyrosinase family.</text>
</comment>
<evidence type="ECO:0000256" key="5">
    <source>
        <dbReference type="ARBA" id="ARBA00023101"/>
    </source>
</evidence>
<feature type="domain" description="Tyrosinase copper-binding" evidence="8">
    <location>
        <begin position="90"/>
        <end position="107"/>
    </location>
</feature>
<organism evidence="9 10">
    <name type="scientific">Sphagnurus paluster</name>
    <dbReference type="NCBI Taxonomy" id="117069"/>
    <lineage>
        <taxon>Eukaryota</taxon>
        <taxon>Fungi</taxon>
        <taxon>Dikarya</taxon>
        <taxon>Basidiomycota</taxon>
        <taxon>Agaricomycotina</taxon>
        <taxon>Agaricomycetes</taxon>
        <taxon>Agaricomycetidae</taxon>
        <taxon>Agaricales</taxon>
        <taxon>Tricholomatineae</taxon>
        <taxon>Lyophyllaceae</taxon>
        <taxon>Sphagnurus</taxon>
    </lineage>
</organism>
<evidence type="ECO:0000259" key="8">
    <source>
        <dbReference type="PROSITE" id="PS00497"/>
    </source>
</evidence>
<comment type="catalytic activity">
    <reaction evidence="6">
        <text>2 L-dopa + O2 = 2 L-dopaquinone + 2 H2O</text>
        <dbReference type="Rhea" id="RHEA:34287"/>
        <dbReference type="ChEBI" id="CHEBI:15377"/>
        <dbReference type="ChEBI" id="CHEBI:15379"/>
        <dbReference type="ChEBI" id="CHEBI:57504"/>
        <dbReference type="ChEBI" id="CHEBI:57924"/>
        <dbReference type="EC" id="1.14.18.1"/>
    </reaction>
</comment>
<dbReference type="OrthoDB" id="6132182at2759"/>
<comment type="catalytic activity">
    <reaction evidence="7">
        <text>L-tyrosine + O2 = L-dopaquinone + H2O</text>
        <dbReference type="Rhea" id="RHEA:18117"/>
        <dbReference type="ChEBI" id="CHEBI:15377"/>
        <dbReference type="ChEBI" id="CHEBI:15379"/>
        <dbReference type="ChEBI" id="CHEBI:57924"/>
        <dbReference type="ChEBI" id="CHEBI:58315"/>
        <dbReference type="EC" id="1.14.18.1"/>
    </reaction>
</comment>
<dbReference type="Gene3D" id="1.10.1280.10">
    <property type="entry name" value="Di-copper center containing domain from catechol oxidase"/>
    <property type="match status" value="1"/>
</dbReference>
<proteinExistence type="inferred from homology"/>
<evidence type="ECO:0000256" key="1">
    <source>
        <dbReference type="ARBA" id="ARBA00009928"/>
    </source>
</evidence>
<dbReference type="GO" id="GO:0046872">
    <property type="term" value="F:metal ion binding"/>
    <property type="evidence" value="ECO:0007669"/>
    <property type="project" value="UniProtKB-KW"/>
</dbReference>
<dbReference type="GO" id="GO:0004503">
    <property type="term" value="F:tyrosinase activity"/>
    <property type="evidence" value="ECO:0007669"/>
    <property type="project" value="UniProtKB-EC"/>
</dbReference>
<protein>
    <recommendedName>
        <fullName evidence="2">tyrosinase</fullName>
        <ecNumber evidence="2">1.14.18.1</ecNumber>
    </recommendedName>
</protein>
<dbReference type="EC" id="1.14.18.1" evidence="2"/>
<evidence type="ECO:0000256" key="6">
    <source>
        <dbReference type="ARBA" id="ARBA00048233"/>
    </source>
</evidence>
<keyword evidence="5" id="KW-0470">Melanin biosynthesis</keyword>
<feature type="non-terminal residue" evidence="9">
    <location>
        <position position="201"/>
    </location>
</feature>
<keyword evidence="3" id="KW-0479">Metal-binding</keyword>
<sequence>MSDDRIIITGVTGGVVPRLEITDLVKIDDQFSLFVQALIKMQAGATTDYSSHYSIGGIHGFPFRAWGGSDPEGPVSGAPSDTNWDGYCTHGSVLFPTWHRPYVALFEQTLCSHAQEIAKGYPDQARWTTAAKQLRLPYWDWVERPVPPPEVIELDTLSILMPDGKKASVKNPLTSYNFKGAEKDFPSAPGSLQDWTTFPQT</sequence>
<reference evidence="9" key="2">
    <citation type="submission" date="2021-10" db="EMBL/GenBank/DDBJ databases">
        <title>Phylogenomics reveals ancestral predisposition of the termite-cultivated fungus Termitomyces towards a domesticated lifestyle.</title>
        <authorList>
            <person name="Auxier B."/>
            <person name="Grum-Grzhimaylo A."/>
            <person name="Cardenas M.E."/>
            <person name="Lodge J.D."/>
            <person name="Laessoe T."/>
            <person name="Pedersen O."/>
            <person name="Smith M.E."/>
            <person name="Kuyper T.W."/>
            <person name="Franco-Molano E.A."/>
            <person name="Baroni T.J."/>
            <person name="Aanen D.K."/>
        </authorList>
    </citation>
    <scope>NUCLEOTIDE SEQUENCE</scope>
    <source>
        <strain evidence="9">D49</strain>
    </source>
</reference>
<dbReference type="PANTHER" id="PTHR11474:SF76">
    <property type="entry name" value="SHKT DOMAIN-CONTAINING PROTEIN"/>
    <property type="match status" value="1"/>
</dbReference>
<dbReference type="Proteomes" id="UP000717328">
    <property type="component" value="Unassembled WGS sequence"/>
</dbReference>
<evidence type="ECO:0000256" key="3">
    <source>
        <dbReference type="ARBA" id="ARBA00022723"/>
    </source>
</evidence>
<dbReference type="AlphaFoldDB" id="A0A9P7FS01"/>
<dbReference type="SUPFAM" id="SSF48056">
    <property type="entry name" value="Di-copper centre-containing domain"/>
    <property type="match status" value="1"/>
</dbReference>
<accession>A0A9P7FS01</accession>
<evidence type="ECO:0000256" key="4">
    <source>
        <dbReference type="ARBA" id="ARBA00023008"/>
    </source>
</evidence>
<evidence type="ECO:0000256" key="7">
    <source>
        <dbReference type="ARBA" id="ARBA00048881"/>
    </source>
</evidence>
<reference evidence="9" key="1">
    <citation type="submission" date="2021-02" db="EMBL/GenBank/DDBJ databases">
        <authorList>
            <person name="Nieuwenhuis M."/>
            <person name="Van De Peppel L.J.J."/>
        </authorList>
    </citation>
    <scope>NUCLEOTIDE SEQUENCE</scope>
    <source>
        <strain evidence="9">D49</strain>
    </source>
</reference>
<dbReference type="PANTHER" id="PTHR11474">
    <property type="entry name" value="TYROSINASE FAMILY MEMBER"/>
    <property type="match status" value="1"/>
</dbReference>
<dbReference type="GO" id="GO:0042438">
    <property type="term" value="P:melanin biosynthetic process"/>
    <property type="evidence" value="ECO:0007669"/>
    <property type="project" value="UniProtKB-KW"/>
</dbReference>
<keyword evidence="10" id="KW-1185">Reference proteome</keyword>
<dbReference type="InterPro" id="IPR008922">
    <property type="entry name" value="Di-copper_centre_dom_sf"/>
</dbReference>
<dbReference type="EMBL" id="JABCKI010005862">
    <property type="protein sequence ID" value="KAG5637088.1"/>
    <property type="molecule type" value="Genomic_DNA"/>
</dbReference>
<dbReference type="PROSITE" id="PS00497">
    <property type="entry name" value="TYROSINASE_1"/>
    <property type="match status" value="1"/>
</dbReference>
<keyword evidence="4" id="KW-0186">Copper</keyword>
<evidence type="ECO:0000313" key="9">
    <source>
        <dbReference type="EMBL" id="KAG5637088.1"/>
    </source>
</evidence>
<gene>
    <name evidence="9" type="ORF">H0H81_005821</name>
</gene>
<name>A0A9P7FS01_9AGAR</name>
<dbReference type="Pfam" id="PF00264">
    <property type="entry name" value="Tyrosinase"/>
    <property type="match status" value="1"/>
</dbReference>
<dbReference type="InterPro" id="IPR002227">
    <property type="entry name" value="Tyrosinase_Cu-bd"/>
</dbReference>
<dbReference type="InterPro" id="IPR050316">
    <property type="entry name" value="Tyrosinase/Hemocyanin"/>
</dbReference>
<evidence type="ECO:0000256" key="2">
    <source>
        <dbReference type="ARBA" id="ARBA00011906"/>
    </source>
</evidence>
<comment type="caution">
    <text evidence="9">The sequence shown here is derived from an EMBL/GenBank/DDBJ whole genome shotgun (WGS) entry which is preliminary data.</text>
</comment>